<dbReference type="PANTHER" id="PTHR23279">
    <property type="entry name" value="DEFECTIVE PROBOSCIS EXTENSION RESPONSE DPR -RELATED"/>
    <property type="match status" value="1"/>
</dbReference>
<sequence>MLCCGELKLLYATIVLLLEAELLVNTGAMESKRSSILVSQNADDLKSLELCTTRNQQRLGSVFGNFTRHHKKGHRRRTTTTSQAPTTVNFSTLSGEDPTEFYTTTEYVLTTYPKLPKPLRLTSLLDKEYNDDVHNINNIIDEVTIGRGRHSKHDRITDKEILKELDESTLSKSMNKVKKMYRDSAGSTVNKLSGKVGKAGIFLTENCTTVIAQIGTTAILHCEVSDITENTVTWIRRKDYSLLSVGLVTYSADSRFFSAHGRHVKCFVKKPIWVTAINLAYSPANYHLMIAQPTSRCIRPLPSQNRSVIEGQEEGQPKHLIKSPTGTILSRNCKNHVPKAHELESMNDLMAPNIPSEQNTKVLDNQLEVS</sequence>
<protein>
    <recommendedName>
        <fullName evidence="4">Ig-like domain-containing protein</fullName>
    </recommendedName>
</protein>
<dbReference type="AlphaFoldDB" id="A0A922MYW8"/>
<dbReference type="InterPro" id="IPR037448">
    <property type="entry name" value="Zig-8"/>
</dbReference>
<reference evidence="2" key="1">
    <citation type="journal article" date="2021" name="G3 (Bethesda)">
        <title>Genome and transcriptome analysis of the beet armyworm Spodoptera exigua reveals targets for pest control. .</title>
        <authorList>
            <person name="Simon S."/>
            <person name="Breeschoten T."/>
            <person name="Jansen H.J."/>
            <person name="Dirks R.P."/>
            <person name="Schranz M.E."/>
            <person name="Ros V.I.D."/>
        </authorList>
    </citation>
    <scope>NUCLEOTIDE SEQUENCE</scope>
    <source>
        <strain evidence="2">TB_SE_WUR_2020</strain>
    </source>
</reference>
<dbReference type="EMBL" id="JACEFF010000041">
    <property type="protein sequence ID" value="KAH9645444.1"/>
    <property type="molecule type" value="Genomic_DNA"/>
</dbReference>
<evidence type="ECO:0000313" key="2">
    <source>
        <dbReference type="EMBL" id="KAH9645444.1"/>
    </source>
</evidence>
<dbReference type="InterPro" id="IPR013783">
    <property type="entry name" value="Ig-like_fold"/>
</dbReference>
<evidence type="ECO:0008006" key="4">
    <source>
        <dbReference type="Google" id="ProtNLM"/>
    </source>
</evidence>
<comment type="caution">
    <text evidence="2">The sequence shown here is derived from an EMBL/GenBank/DDBJ whole genome shotgun (WGS) entry which is preliminary data.</text>
</comment>
<gene>
    <name evidence="2" type="ORF">HF086_006470</name>
</gene>
<accession>A0A922MYW8</accession>
<proteinExistence type="predicted"/>
<evidence type="ECO:0000313" key="3">
    <source>
        <dbReference type="Proteomes" id="UP000814243"/>
    </source>
</evidence>
<organism evidence="2 3">
    <name type="scientific">Spodoptera exigua</name>
    <name type="common">Beet armyworm</name>
    <name type="synonym">Noctua fulgens</name>
    <dbReference type="NCBI Taxonomy" id="7107"/>
    <lineage>
        <taxon>Eukaryota</taxon>
        <taxon>Metazoa</taxon>
        <taxon>Ecdysozoa</taxon>
        <taxon>Arthropoda</taxon>
        <taxon>Hexapoda</taxon>
        <taxon>Insecta</taxon>
        <taxon>Pterygota</taxon>
        <taxon>Neoptera</taxon>
        <taxon>Endopterygota</taxon>
        <taxon>Lepidoptera</taxon>
        <taxon>Glossata</taxon>
        <taxon>Ditrysia</taxon>
        <taxon>Noctuoidea</taxon>
        <taxon>Noctuidae</taxon>
        <taxon>Amphipyrinae</taxon>
        <taxon>Spodoptera</taxon>
    </lineage>
</organism>
<feature type="signal peptide" evidence="1">
    <location>
        <begin position="1"/>
        <end position="28"/>
    </location>
</feature>
<dbReference type="Gene3D" id="2.60.40.10">
    <property type="entry name" value="Immunoglobulins"/>
    <property type="match status" value="1"/>
</dbReference>
<dbReference type="Proteomes" id="UP000814243">
    <property type="component" value="Unassembled WGS sequence"/>
</dbReference>
<name>A0A922MYW8_SPOEX</name>
<dbReference type="PANTHER" id="PTHR23279:SF2">
    <property type="entry name" value="DEFECTIVE PROBOSCIS EXTENSION RESPONSE 19, ISOFORM A"/>
    <property type="match status" value="1"/>
</dbReference>
<dbReference type="InterPro" id="IPR036179">
    <property type="entry name" value="Ig-like_dom_sf"/>
</dbReference>
<dbReference type="GO" id="GO:0032589">
    <property type="term" value="C:neuron projection membrane"/>
    <property type="evidence" value="ECO:0007669"/>
    <property type="project" value="TreeGrafter"/>
</dbReference>
<feature type="chain" id="PRO_5037919526" description="Ig-like domain-containing protein" evidence="1">
    <location>
        <begin position="29"/>
        <end position="370"/>
    </location>
</feature>
<keyword evidence="1" id="KW-0732">Signal</keyword>
<dbReference type="SUPFAM" id="SSF48726">
    <property type="entry name" value="Immunoglobulin"/>
    <property type="match status" value="1"/>
</dbReference>
<evidence type="ECO:0000256" key="1">
    <source>
        <dbReference type="SAM" id="SignalP"/>
    </source>
</evidence>
<dbReference type="GO" id="GO:0050808">
    <property type="term" value="P:synapse organization"/>
    <property type="evidence" value="ECO:0007669"/>
    <property type="project" value="TreeGrafter"/>
</dbReference>